<dbReference type="Proteomes" id="UP000285569">
    <property type="component" value="Unassembled WGS sequence"/>
</dbReference>
<dbReference type="Pfam" id="PF14771">
    <property type="entry name" value="DUF4476"/>
    <property type="match status" value="1"/>
</dbReference>
<feature type="chain" id="PRO_5046917429" description="DUF4476 domain-containing protein" evidence="1">
    <location>
        <begin position="30"/>
        <end position="148"/>
    </location>
</feature>
<reference evidence="3 4" key="2">
    <citation type="journal article" date="2020" name="Int. J. Syst. Evol. Microbiol.">
        <title>Leptospira yasudae sp. nov. and Leptospira stimsonii sp. nov., two new species of the pathogenic group isolated from environmental sources.</title>
        <authorList>
            <person name="Casanovas-Massana A."/>
            <person name="Hamond C."/>
            <person name="Santos L.A."/>
            <person name="de Oliveira D."/>
            <person name="Hacker K.P."/>
            <person name="Balassiano I."/>
            <person name="Costa F."/>
            <person name="Medeiros M.A."/>
            <person name="Reis M.G."/>
            <person name="Ko A.I."/>
            <person name="Wunder E.A."/>
        </authorList>
    </citation>
    <scope>NUCLEOTIDE SEQUENCE [LARGE SCALE GENOMIC DNA]</scope>
    <source>
        <strain evidence="3 4">B21</strain>
    </source>
</reference>
<evidence type="ECO:0000313" key="4">
    <source>
        <dbReference type="Proteomes" id="UP000285569"/>
    </source>
</evidence>
<accession>A0ABX9M875</accession>
<dbReference type="InterPro" id="IPR028011">
    <property type="entry name" value="DUF4476"/>
</dbReference>
<comment type="caution">
    <text evidence="3">The sequence shown here is derived from an EMBL/GenBank/DDBJ whole genome shotgun (WGS) entry which is preliminary data.</text>
</comment>
<dbReference type="EMBL" id="QHCR01000002">
    <property type="protein sequence ID" value="RHX81694.1"/>
    <property type="molecule type" value="Genomic_DNA"/>
</dbReference>
<evidence type="ECO:0000313" key="3">
    <source>
        <dbReference type="EMBL" id="RHX81694.1"/>
    </source>
</evidence>
<name>A0ABX9M875_9LEPT</name>
<feature type="domain" description="DUF4476" evidence="2">
    <location>
        <begin position="28"/>
        <end position="111"/>
    </location>
</feature>
<keyword evidence="1" id="KW-0732">Signal</keyword>
<evidence type="ECO:0000256" key="1">
    <source>
        <dbReference type="SAM" id="SignalP"/>
    </source>
</evidence>
<sequence length="148" mass="16746">MNFKFKYLLFLVMPLALISINAASMDVFANIKGQIEKEGFSDKKLSVLKSNSIRTTFTSEQVAELMDLFSFSSDKIKALTALKHRIEDPENAYIIVERFSYDSDKKNAASLLEGIESALPKPPKVTKRTVCWGTGPGRYCYTEYVEQQ</sequence>
<keyword evidence="4" id="KW-1185">Reference proteome</keyword>
<gene>
    <name evidence="3" type="ORF">DLM77_04815</name>
</gene>
<organism evidence="3 4">
    <name type="scientific">Leptospira yasudae</name>
    <dbReference type="NCBI Taxonomy" id="2202201"/>
    <lineage>
        <taxon>Bacteria</taxon>
        <taxon>Pseudomonadati</taxon>
        <taxon>Spirochaetota</taxon>
        <taxon>Spirochaetia</taxon>
        <taxon>Leptospirales</taxon>
        <taxon>Leptospiraceae</taxon>
        <taxon>Leptospira</taxon>
    </lineage>
</organism>
<evidence type="ECO:0000259" key="2">
    <source>
        <dbReference type="Pfam" id="PF14771"/>
    </source>
</evidence>
<reference evidence="4" key="1">
    <citation type="submission" date="2018-05" db="EMBL/GenBank/DDBJ databases">
        <title>Leptospira yasudae sp. nov. and Leptospira stimsonii sp. nov., two pathogenic species of the genus Leptospira isolated from environmental sources.</title>
        <authorList>
            <person name="Casanovas-Massana A."/>
            <person name="Hamond C."/>
            <person name="Santos L.A."/>
            <person name="Hacker K.P."/>
            <person name="Balassiano I."/>
            <person name="Medeiros M.A."/>
            <person name="Reis M.G."/>
            <person name="Ko A.I."/>
            <person name="Wunder E.A."/>
        </authorList>
    </citation>
    <scope>NUCLEOTIDE SEQUENCE [LARGE SCALE GENOMIC DNA]</scope>
    <source>
        <strain evidence="4">B21</strain>
    </source>
</reference>
<protein>
    <recommendedName>
        <fullName evidence="2">DUF4476 domain-containing protein</fullName>
    </recommendedName>
</protein>
<proteinExistence type="predicted"/>
<feature type="signal peptide" evidence="1">
    <location>
        <begin position="1"/>
        <end position="29"/>
    </location>
</feature>